<protein>
    <submittedName>
        <fullName evidence="9">Putative transporter YfdV</fullName>
    </submittedName>
</protein>
<dbReference type="RefSeq" id="WP_063554159.1">
    <property type="nucleotide sequence ID" value="NZ_LITT01000005.1"/>
</dbReference>
<proteinExistence type="inferred from homology"/>
<feature type="transmembrane region" description="Helical" evidence="8">
    <location>
        <begin position="250"/>
        <end position="270"/>
    </location>
</feature>
<reference evidence="9 10" key="1">
    <citation type="journal article" date="2015" name="Biotechnol. Bioeng.">
        <title>Genome sequence and phenotypic characterization of Caulobacter segnis.</title>
        <authorList>
            <person name="Patel S."/>
            <person name="Fletcher B."/>
            <person name="Scott D.C."/>
            <person name="Ely B."/>
        </authorList>
    </citation>
    <scope>NUCLEOTIDE SEQUENCE [LARGE SCALE GENOMIC DNA]</scope>
    <source>
        <strain evidence="9 10">ERI-2</strain>
    </source>
</reference>
<comment type="similarity">
    <text evidence="2">Belongs to the auxin efflux carrier (TC 2.A.69) family.</text>
</comment>
<comment type="subcellular location">
    <subcellularLocation>
        <location evidence="1">Cell membrane</location>
        <topology evidence="1">Multi-pass membrane protein</topology>
    </subcellularLocation>
</comment>
<dbReference type="InterPro" id="IPR004776">
    <property type="entry name" value="Mem_transp_PIN-like"/>
</dbReference>
<feature type="transmembrane region" description="Helical" evidence="8">
    <location>
        <begin position="6"/>
        <end position="24"/>
    </location>
</feature>
<feature type="transmembrane region" description="Helical" evidence="8">
    <location>
        <begin position="70"/>
        <end position="89"/>
    </location>
</feature>
<sequence>MGTNTVITQIISLFLVALVGFYGGKRNIIDENLSNGLSKLLVEITTPFLVISSFSISYGSNVANNIIRTFIYSFIIFILTPLLVKPLLIGVDKNKKNVLEFAMVFSNCGFMGFPVAQSIFGNEGVVYAAIFNMVFNIFVWTYGVMLFNNTSSFKEVIKSLKNPGIVSAVIGLLIMVFSIKIPPIFMSTMKMVGSLTTPISMLIIGSLLSRSELSKIIKDKSMYYGSLIKLILIPAALYVVSILFKEHSMVLKTLILMQAMPAGAFTTIFAENFNKNKEYSAFIVSFSSLLSIVTIPIVIKLFI</sequence>
<feature type="transmembrane region" description="Helical" evidence="8">
    <location>
        <begin position="221"/>
        <end position="244"/>
    </location>
</feature>
<dbReference type="Proteomes" id="UP000077407">
    <property type="component" value="Unassembled WGS sequence"/>
</dbReference>
<gene>
    <name evidence="9" type="ORF">WY13_00543</name>
</gene>
<evidence type="ECO:0000256" key="5">
    <source>
        <dbReference type="ARBA" id="ARBA00022692"/>
    </source>
</evidence>
<evidence type="ECO:0000256" key="4">
    <source>
        <dbReference type="ARBA" id="ARBA00022475"/>
    </source>
</evidence>
<keyword evidence="5 8" id="KW-0812">Transmembrane</keyword>
<evidence type="ECO:0000256" key="6">
    <source>
        <dbReference type="ARBA" id="ARBA00022989"/>
    </source>
</evidence>
<evidence type="ECO:0000256" key="3">
    <source>
        <dbReference type="ARBA" id="ARBA00022448"/>
    </source>
</evidence>
<keyword evidence="7 8" id="KW-0472">Membrane</keyword>
<keyword evidence="3" id="KW-0813">Transport</keyword>
<feature type="transmembrane region" description="Helical" evidence="8">
    <location>
        <begin position="36"/>
        <end position="58"/>
    </location>
</feature>
<dbReference type="EMBL" id="LITT01000005">
    <property type="protein sequence ID" value="OAA91578.1"/>
    <property type="molecule type" value="Genomic_DNA"/>
</dbReference>
<feature type="transmembrane region" description="Helical" evidence="8">
    <location>
        <begin position="126"/>
        <end position="148"/>
    </location>
</feature>
<dbReference type="PANTHER" id="PTHR36838">
    <property type="entry name" value="AUXIN EFFLUX CARRIER FAMILY PROTEIN"/>
    <property type="match status" value="1"/>
</dbReference>
<dbReference type="Gene3D" id="1.20.1530.20">
    <property type="match status" value="1"/>
</dbReference>
<comment type="caution">
    <text evidence="9">The sequence shown here is derived from an EMBL/GenBank/DDBJ whole genome shotgun (WGS) entry which is preliminary data.</text>
</comment>
<feature type="transmembrane region" description="Helical" evidence="8">
    <location>
        <begin position="101"/>
        <end position="120"/>
    </location>
</feature>
<dbReference type="GO" id="GO:0005886">
    <property type="term" value="C:plasma membrane"/>
    <property type="evidence" value="ECO:0007669"/>
    <property type="project" value="UniProtKB-SubCell"/>
</dbReference>
<dbReference type="PANTHER" id="PTHR36838:SF1">
    <property type="entry name" value="SLR1864 PROTEIN"/>
    <property type="match status" value="1"/>
</dbReference>
<accession>A0A166S3G6</accession>
<evidence type="ECO:0000313" key="9">
    <source>
        <dbReference type="EMBL" id="OAA91578.1"/>
    </source>
</evidence>
<evidence type="ECO:0000256" key="2">
    <source>
        <dbReference type="ARBA" id="ARBA00010145"/>
    </source>
</evidence>
<evidence type="ECO:0000256" key="1">
    <source>
        <dbReference type="ARBA" id="ARBA00004651"/>
    </source>
</evidence>
<feature type="transmembrane region" description="Helical" evidence="8">
    <location>
        <begin position="160"/>
        <end position="179"/>
    </location>
</feature>
<evidence type="ECO:0000256" key="8">
    <source>
        <dbReference type="SAM" id="Phobius"/>
    </source>
</evidence>
<dbReference type="InterPro" id="IPR038770">
    <property type="entry name" value="Na+/solute_symporter_sf"/>
</dbReference>
<dbReference type="Pfam" id="PF03547">
    <property type="entry name" value="Mem_trans"/>
    <property type="match status" value="2"/>
</dbReference>
<keyword evidence="6 8" id="KW-1133">Transmembrane helix</keyword>
<keyword evidence="4" id="KW-1003">Cell membrane</keyword>
<name>A0A166S3G6_9CLOT</name>
<dbReference type="OrthoDB" id="9798064at2"/>
<feature type="transmembrane region" description="Helical" evidence="8">
    <location>
        <begin position="191"/>
        <end position="209"/>
    </location>
</feature>
<dbReference type="AlphaFoldDB" id="A0A166S3G6"/>
<dbReference type="GO" id="GO:0055085">
    <property type="term" value="P:transmembrane transport"/>
    <property type="evidence" value="ECO:0007669"/>
    <property type="project" value="InterPro"/>
</dbReference>
<dbReference type="PATRIC" id="fig|1538.10.peg.1039"/>
<organism evidence="9 10">
    <name type="scientific">Clostridium ljungdahlii</name>
    <dbReference type="NCBI Taxonomy" id="1538"/>
    <lineage>
        <taxon>Bacteria</taxon>
        <taxon>Bacillati</taxon>
        <taxon>Bacillota</taxon>
        <taxon>Clostridia</taxon>
        <taxon>Eubacteriales</taxon>
        <taxon>Clostridiaceae</taxon>
        <taxon>Clostridium</taxon>
    </lineage>
</organism>
<evidence type="ECO:0000313" key="10">
    <source>
        <dbReference type="Proteomes" id="UP000077407"/>
    </source>
</evidence>
<evidence type="ECO:0000256" key="7">
    <source>
        <dbReference type="ARBA" id="ARBA00023136"/>
    </source>
</evidence>
<feature type="transmembrane region" description="Helical" evidence="8">
    <location>
        <begin position="282"/>
        <end position="302"/>
    </location>
</feature>